<dbReference type="SMART" id="SM00248">
    <property type="entry name" value="ANK"/>
    <property type="match status" value="11"/>
</dbReference>
<keyword evidence="5" id="KW-0812">Transmembrane</keyword>
<proteinExistence type="predicted"/>
<dbReference type="OrthoDB" id="194358at2759"/>
<feature type="transmembrane region" description="Helical" evidence="5">
    <location>
        <begin position="384"/>
        <end position="406"/>
    </location>
</feature>
<evidence type="ECO:0000256" key="6">
    <source>
        <dbReference type="SAM" id="SignalP"/>
    </source>
</evidence>
<evidence type="ECO:0000313" key="8">
    <source>
        <dbReference type="Proteomes" id="UP000007978"/>
    </source>
</evidence>
<comment type="caution">
    <text evidence="7">The sequence shown here is derived from an EMBL/GenBank/DDBJ whole genome shotgun (WGS) entry which is preliminary data.</text>
</comment>
<feature type="compositionally biased region" description="Acidic residues" evidence="4">
    <location>
        <begin position="735"/>
        <end position="754"/>
    </location>
</feature>
<dbReference type="PANTHER" id="PTHR24198:SF165">
    <property type="entry name" value="ANKYRIN REPEAT-CONTAINING PROTEIN-RELATED"/>
    <property type="match status" value="1"/>
</dbReference>
<dbReference type="HOGENOM" id="CLU_001887_1_0_1"/>
<feature type="chain" id="PRO_5003866788" evidence="6">
    <location>
        <begin position="24"/>
        <end position="1455"/>
    </location>
</feature>
<protein>
    <submittedName>
        <fullName evidence="7">Uncharacterized protein</fullName>
    </submittedName>
</protein>
<evidence type="ECO:0000256" key="3">
    <source>
        <dbReference type="PROSITE-ProRule" id="PRU00023"/>
    </source>
</evidence>
<feature type="transmembrane region" description="Helical" evidence="5">
    <location>
        <begin position="64"/>
        <end position="85"/>
    </location>
</feature>
<keyword evidence="6" id="KW-0732">Signal</keyword>
<gene>
    <name evidence="7" type="ORF">FPSE_10831</name>
</gene>
<reference evidence="7 8" key="1">
    <citation type="journal article" date="2012" name="PLoS Pathog.">
        <title>Comparative pathogenomics reveals horizontally acquired novel virulence genes in fungi infecting cereal hosts.</title>
        <authorList>
            <person name="Gardiner D.M."/>
            <person name="McDonald M.C."/>
            <person name="Covarelli L."/>
            <person name="Solomon P.S."/>
            <person name="Rusu A.G."/>
            <person name="Marshall M."/>
            <person name="Kazan K."/>
            <person name="Chakraborty S."/>
            <person name="McDonald B.A."/>
            <person name="Manners J.M."/>
        </authorList>
    </citation>
    <scope>NUCLEOTIDE SEQUENCE [LARGE SCALE GENOMIC DNA]</scope>
    <source>
        <strain evidence="7 8">CS3096</strain>
    </source>
</reference>
<feature type="compositionally biased region" description="Basic and acidic residues" evidence="4">
    <location>
        <begin position="718"/>
        <end position="727"/>
    </location>
</feature>
<feature type="region of interest" description="Disordered" evidence="4">
    <location>
        <begin position="352"/>
        <end position="378"/>
    </location>
</feature>
<dbReference type="Proteomes" id="UP000007978">
    <property type="component" value="Chromosome 2"/>
</dbReference>
<dbReference type="PANTHER" id="PTHR24198">
    <property type="entry name" value="ANKYRIN REPEAT AND PROTEIN KINASE DOMAIN-CONTAINING PROTEIN"/>
    <property type="match status" value="1"/>
</dbReference>
<evidence type="ECO:0000256" key="4">
    <source>
        <dbReference type="SAM" id="MobiDB-lite"/>
    </source>
</evidence>
<dbReference type="PRINTS" id="PR01415">
    <property type="entry name" value="ANKYRIN"/>
</dbReference>
<dbReference type="KEGG" id="fpu:FPSE_10831"/>
<evidence type="ECO:0000313" key="7">
    <source>
        <dbReference type="EMBL" id="EKJ68987.1"/>
    </source>
</evidence>
<feature type="region of interest" description="Disordered" evidence="4">
    <location>
        <begin position="173"/>
        <end position="210"/>
    </location>
</feature>
<dbReference type="InterPro" id="IPR036770">
    <property type="entry name" value="Ankyrin_rpt-contain_sf"/>
</dbReference>
<feature type="repeat" description="ANK" evidence="3">
    <location>
        <begin position="1275"/>
        <end position="1307"/>
    </location>
</feature>
<dbReference type="RefSeq" id="XP_009262223.1">
    <property type="nucleotide sequence ID" value="XM_009263948.1"/>
</dbReference>
<keyword evidence="2 3" id="KW-0040">ANK repeat</keyword>
<dbReference type="GeneID" id="20369448"/>
<feature type="compositionally biased region" description="Acidic residues" evidence="4">
    <location>
        <begin position="778"/>
        <end position="787"/>
    </location>
</feature>
<evidence type="ECO:0000256" key="5">
    <source>
        <dbReference type="SAM" id="Phobius"/>
    </source>
</evidence>
<feature type="repeat" description="ANK" evidence="3">
    <location>
        <begin position="1209"/>
        <end position="1241"/>
    </location>
</feature>
<feature type="repeat" description="ANK" evidence="3">
    <location>
        <begin position="1176"/>
        <end position="1208"/>
    </location>
</feature>
<organism evidence="7 8">
    <name type="scientific">Fusarium pseudograminearum (strain CS3096)</name>
    <name type="common">Wheat and barley crown-rot fungus</name>
    <dbReference type="NCBI Taxonomy" id="1028729"/>
    <lineage>
        <taxon>Eukaryota</taxon>
        <taxon>Fungi</taxon>
        <taxon>Dikarya</taxon>
        <taxon>Ascomycota</taxon>
        <taxon>Pezizomycotina</taxon>
        <taxon>Sordariomycetes</taxon>
        <taxon>Hypocreomycetidae</taxon>
        <taxon>Hypocreales</taxon>
        <taxon>Nectriaceae</taxon>
        <taxon>Fusarium</taxon>
    </lineage>
</organism>
<keyword evidence="1" id="KW-0677">Repeat</keyword>
<dbReference type="SUPFAM" id="SSF48403">
    <property type="entry name" value="Ankyrin repeat"/>
    <property type="match status" value="1"/>
</dbReference>
<dbReference type="Pfam" id="PF12796">
    <property type="entry name" value="Ank_2"/>
    <property type="match status" value="3"/>
</dbReference>
<feature type="region of interest" description="Disordered" evidence="4">
    <location>
        <begin position="623"/>
        <end position="648"/>
    </location>
</feature>
<evidence type="ECO:0000256" key="2">
    <source>
        <dbReference type="ARBA" id="ARBA00023043"/>
    </source>
</evidence>
<feature type="compositionally biased region" description="Polar residues" evidence="4">
    <location>
        <begin position="192"/>
        <end position="207"/>
    </location>
</feature>
<feature type="repeat" description="ANK" evidence="3">
    <location>
        <begin position="1144"/>
        <end position="1164"/>
    </location>
</feature>
<accession>K3V6J7</accession>
<keyword evidence="5" id="KW-0472">Membrane</keyword>
<name>K3V6J7_FUSPC</name>
<keyword evidence="5" id="KW-1133">Transmembrane helix</keyword>
<keyword evidence="8" id="KW-1185">Reference proteome</keyword>
<feature type="repeat" description="ANK" evidence="3">
    <location>
        <begin position="1375"/>
        <end position="1407"/>
    </location>
</feature>
<dbReference type="InterPro" id="IPR002110">
    <property type="entry name" value="Ankyrin_rpt"/>
</dbReference>
<dbReference type="PROSITE" id="PS50297">
    <property type="entry name" value="ANK_REP_REGION"/>
    <property type="match status" value="7"/>
</dbReference>
<feature type="repeat" description="ANK" evidence="3">
    <location>
        <begin position="1111"/>
        <end position="1143"/>
    </location>
</feature>
<feature type="compositionally biased region" description="Polar residues" evidence="4">
    <location>
        <begin position="625"/>
        <end position="637"/>
    </location>
</feature>
<feature type="transmembrane region" description="Helical" evidence="5">
    <location>
        <begin position="243"/>
        <end position="262"/>
    </location>
</feature>
<feature type="signal peptide" evidence="6">
    <location>
        <begin position="1"/>
        <end position="23"/>
    </location>
</feature>
<dbReference type="EMBL" id="AFNW01000371">
    <property type="protein sequence ID" value="EKJ68987.1"/>
    <property type="molecule type" value="Genomic_DNA"/>
</dbReference>
<dbReference type="PROSITE" id="PS50088">
    <property type="entry name" value="ANK_REPEAT"/>
    <property type="match status" value="8"/>
</dbReference>
<evidence type="ECO:0000256" key="1">
    <source>
        <dbReference type="ARBA" id="ARBA00022737"/>
    </source>
</evidence>
<dbReference type="Gene3D" id="1.25.40.20">
    <property type="entry name" value="Ankyrin repeat-containing domain"/>
    <property type="match status" value="3"/>
</dbReference>
<feature type="region of interest" description="Disordered" evidence="4">
    <location>
        <begin position="718"/>
        <end position="792"/>
    </location>
</feature>
<dbReference type="eggNOG" id="KOG0504">
    <property type="taxonomic scope" value="Eukaryota"/>
</dbReference>
<feature type="repeat" description="ANK" evidence="3">
    <location>
        <begin position="1342"/>
        <end position="1374"/>
    </location>
</feature>
<sequence length="1455" mass="162170">MTGSTSRIIGWILISTLAMGSRAADDGDDFSNNLFSDLAPLLALFGERVTMQFMSQSMGWADNIILAMAPIGIITAIVASIRVGGPSWLKAVIGRARENLAVSEVELMSSTSKEVCEVWNGQEVVRCMGLAPVVEFICLLQFADAGQSDNQPVPTIEVLELEEAITEGYVKDLNGGEIPKTTSTSEGDEEQGTPTPNRCPTTDPHSTSTKKTRLQKICIIRDTSGDSPNIILNCHPSANKWELWLFAAFGTILQLGVLAYSGFATYHPALKFRKDDKPIESYAYPCTTIGTLLLVVGMLLCGHVVESSTDERRYGAVAGWKARMVWLQQTKTVSDQVFNSYMVYAKNDQQTITTSRRSNRHGKDRSTTTHTSSTAPSDNDPSTFLNVVTITGTGITLCGFVLQFVGLRGMHWSASIAQLGAVLTMVCVKAWVRRGLATSPECEPLPSGFELDLFTRTLGGIMTEAWSGGQGNDNGSVNTQLPGGAKTPRNEWRIVTGGSSSLNFSESSQVSTPGPSDGSVFDAQALLDARKRLAQLAGWRGPASAEAVSLTRAIECTLDAMSICIPENPQNLTWDLETRYSGLKEQTISIPLSRHVAGWKVDAYLIEAILSLWLSSVKEEESPQDEGTLSNTPNGIKQQKPKGQDDWLRSKGTIAKKSLRLLGRHTPSLVRDLLWWVPRDLLNVFQIQKNQVESLRMALEMGNHRVVGYNWQEDDSEKHPHQLHYLDPESSGFDDGGDEDDISETSSDDDEEIPVNDNNGKHEMNIADDESGERSEDYDISEGEAESQSDSSEIGTKIVDILGNESYQSLKALYAMDLFSSFTRAMAKTMSAPIPGSAEEIQSKSDAEDASWKIFTLRNNHLSKMIQNIHNTGLGSLDQIYLSIVTPLSREKRLPKVDAVVNLALQRSRRNERSKKWKEAGNNLIWLFRLANGTFSSRGNIVLKATANLVEYQRLIHLVHRITMERNFENYYNIDIRHLETLLRRVRRELESADPGLIRFLRRKQGHVDIYSSRFFDDYGNTPALRLLKKKKAKDARRDPRDILERAPIHYSVMSKSRAAISMLNGSHHDINSRDLFGLTALHYICLTTKPWAVIQYLIDRGAELNISARDGATPLHYAAMRGNVDKARLLIEAGATVDIWNLAGRSPLHMTAVHGHVTMVEYLWDKARPDLRDRWGWTVLHLAAMYGSDSVVKLLIKLRVDKEAKDRRGRTALHLASMTGKETVVTILINEGVDMNAVDNIKDNTFLLAVKTGNIEVVKLLINRMMDQQSTEMHDAKPLALAVQHGQKDVARLLMENGVNYDKKDLRNQNLLHYASMGPNNADMIEELLHLGFDIHSKSDGDVTPLHLAVERSRIYNVKCLLERGANVNQPDGRGRTPLWIATHDKKVHLVQLLLDYGAFTDISYTDPRPHTLLSMAEEKGNEEIINLIRRYQNTSREIRKTLLMWRNPPLHLG</sequence>
<feature type="repeat" description="ANK" evidence="3">
    <location>
        <begin position="1077"/>
        <end position="1110"/>
    </location>
</feature>
<feature type="transmembrane region" description="Helical" evidence="5">
    <location>
        <begin position="282"/>
        <end position="305"/>
    </location>
</feature>